<evidence type="ECO:0000256" key="5">
    <source>
        <dbReference type="ARBA" id="ARBA00023242"/>
    </source>
</evidence>
<dbReference type="PANTHER" id="PTHR46481:SF10">
    <property type="entry name" value="ZINC FINGER BED DOMAIN-CONTAINING PROTEIN 39"/>
    <property type="match status" value="1"/>
</dbReference>
<feature type="region of interest" description="Disordered" evidence="6">
    <location>
        <begin position="15"/>
        <end position="46"/>
    </location>
</feature>
<dbReference type="STRING" id="1108050.A0A0B7FYC7"/>
<evidence type="ECO:0000313" key="8">
    <source>
        <dbReference type="Proteomes" id="UP000059188"/>
    </source>
</evidence>
<proteinExistence type="predicted"/>
<dbReference type="EMBL" id="LN679621">
    <property type="protein sequence ID" value="CEL61243.1"/>
    <property type="molecule type" value="Genomic_DNA"/>
</dbReference>
<sequence length="438" mass="49210">MPAYTLGNASSGSTLLSNAGYVRPNTKTDGSLTRSIRPREFGPQGQDFARNSGSLYHFASGIKDQATITPASQGSQKRLATGAPAPPTSKRMRGLETSTNLQNLTPIHQIEIARRAAASLPVPYHVDGQAKAAKRVQAARAVDCWALTTGEEREEEPSPEVKVCLQEDDLKRCEAIQADLRKPQTSRIRCIECLKLGKWRVWKNNHNGGVAQHIRNHLTKEHRFAYLAMCERINYIPPNVSALKSPDNNVNEPLTAEGILRYLTEWFAEDDISFNMVSHSGFRRFINYIGQGKVTAKDLPDRHTISAKAAALSVEAKERIKKEIKHARGRVSCTTDLWSDDSQRSFMCITAHFHNGHRRQVNRLIAFRVIEGSHTGGHLAETFFEVMEEFGIVHKLGWITMDNASNNDTMMTELQDYMVTRGMDFDRHGNRLRQVFLL</sequence>
<evidence type="ECO:0000256" key="4">
    <source>
        <dbReference type="ARBA" id="ARBA00022833"/>
    </source>
</evidence>
<keyword evidence="2" id="KW-0479">Metal-binding</keyword>
<dbReference type="AlphaFoldDB" id="A0A0B7FYC7"/>
<dbReference type="InterPro" id="IPR052035">
    <property type="entry name" value="ZnF_BED_domain_contain"/>
</dbReference>
<evidence type="ECO:0000256" key="2">
    <source>
        <dbReference type="ARBA" id="ARBA00022723"/>
    </source>
</evidence>
<dbReference type="Proteomes" id="UP000059188">
    <property type="component" value="Unassembled WGS sequence"/>
</dbReference>
<evidence type="ECO:0000256" key="6">
    <source>
        <dbReference type="SAM" id="MobiDB-lite"/>
    </source>
</evidence>
<gene>
    <name evidence="7" type="ORF">RSOLAG1IB_12412</name>
</gene>
<dbReference type="GO" id="GO:0005634">
    <property type="term" value="C:nucleus"/>
    <property type="evidence" value="ECO:0007669"/>
    <property type="project" value="UniProtKB-SubCell"/>
</dbReference>
<dbReference type="InterPro" id="IPR012337">
    <property type="entry name" value="RNaseH-like_sf"/>
</dbReference>
<accession>A0A0B7FYC7</accession>
<feature type="compositionally biased region" description="Polar residues" evidence="6">
    <location>
        <begin position="25"/>
        <end position="34"/>
    </location>
</feature>
<dbReference type="PANTHER" id="PTHR46481">
    <property type="entry name" value="ZINC FINGER BED DOMAIN-CONTAINING PROTEIN 4"/>
    <property type="match status" value="1"/>
</dbReference>
<keyword evidence="8" id="KW-1185">Reference proteome</keyword>
<dbReference type="SUPFAM" id="SSF53098">
    <property type="entry name" value="Ribonuclease H-like"/>
    <property type="match status" value="1"/>
</dbReference>
<comment type="subcellular location">
    <subcellularLocation>
        <location evidence="1">Nucleus</location>
    </subcellularLocation>
</comment>
<evidence type="ECO:0000256" key="1">
    <source>
        <dbReference type="ARBA" id="ARBA00004123"/>
    </source>
</evidence>
<reference evidence="7 8" key="1">
    <citation type="submission" date="2014-11" db="EMBL/GenBank/DDBJ databases">
        <authorList>
            <person name="Wibberg Daniel"/>
        </authorList>
    </citation>
    <scope>NUCLEOTIDE SEQUENCE [LARGE SCALE GENOMIC DNA]</scope>
    <source>
        <strain evidence="7">Rhizoctonia solani AG1-IB 7/3/14</strain>
    </source>
</reference>
<feature type="region of interest" description="Disordered" evidence="6">
    <location>
        <begin position="68"/>
        <end position="96"/>
    </location>
</feature>
<keyword evidence="4" id="KW-0862">Zinc</keyword>
<dbReference type="GO" id="GO:0008270">
    <property type="term" value="F:zinc ion binding"/>
    <property type="evidence" value="ECO:0007669"/>
    <property type="project" value="UniProtKB-KW"/>
</dbReference>
<feature type="compositionally biased region" description="Polar residues" evidence="6">
    <location>
        <begin position="68"/>
        <end position="78"/>
    </location>
</feature>
<evidence type="ECO:0000313" key="7">
    <source>
        <dbReference type="EMBL" id="CEL61243.1"/>
    </source>
</evidence>
<keyword evidence="3" id="KW-0863">Zinc-finger</keyword>
<name>A0A0B7FYC7_THACB</name>
<dbReference type="OrthoDB" id="3250324at2759"/>
<organism evidence="7 8">
    <name type="scientific">Thanatephorus cucumeris (strain AG1-IB / isolate 7/3/14)</name>
    <name type="common">Lettuce bottom rot fungus</name>
    <name type="synonym">Rhizoctonia solani</name>
    <dbReference type="NCBI Taxonomy" id="1108050"/>
    <lineage>
        <taxon>Eukaryota</taxon>
        <taxon>Fungi</taxon>
        <taxon>Dikarya</taxon>
        <taxon>Basidiomycota</taxon>
        <taxon>Agaricomycotina</taxon>
        <taxon>Agaricomycetes</taxon>
        <taxon>Cantharellales</taxon>
        <taxon>Ceratobasidiaceae</taxon>
        <taxon>Rhizoctonia</taxon>
        <taxon>Rhizoctonia solani AG-1</taxon>
    </lineage>
</organism>
<protein>
    <submittedName>
        <fullName evidence="7">Putative AC transposase</fullName>
    </submittedName>
</protein>
<keyword evidence="5" id="KW-0539">Nucleus</keyword>
<evidence type="ECO:0000256" key="3">
    <source>
        <dbReference type="ARBA" id="ARBA00022771"/>
    </source>
</evidence>